<proteinExistence type="predicted"/>
<accession>A0AAV9QIS5</accession>
<dbReference type="Proteomes" id="UP001345827">
    <property type="component" value="Unassembled WGS sequence"/>
</dbReference>
<sequence length="90" mass="10205">MASEVKPVRRVQKAVLAKTRKHILIHVNEQIAHRRVQNRLLVVLAKALELPAAHMDIGMLECLEITNELNQSIESEAKYFPLAIQGVLEE</sequence>
<comment type="caution">
    <text evidence="1">The sequence shown here is derived from an EMBL/GenBank/DDBJ whole genome shotgun (WGS) entry which is preliminary data.</text>
</comment>
<protein>
    <submittedName>
        <fullName evidence="1">Uncharacterized protein</fullName>
    </submittedName>
</protein>
<organism evidence="1 2">
    <name type="scientific">Vermiconidia calcicola</name>
    <dbReference type="NCBI Taxonomy" id="1690605"/>
    <lineage>
        <taxon>Eukaryota</taxon>
        <taxon>Fungi</taxon>
        <taxon>Dikarya</taxon>
        <taxon>Ascomycota</taxon>
        <taxon>Pezizomycotina</taxon>
        <taxon>Dothideomycetes</taxon>
        <taxon>Dothideomycetidae</taxon>
        <taxon>Mycosphaerellales</taxon>
        <taxon>Extremaceae</taxon>
        <taxon>Vermiconidia</taxon>
    </lineage>
</organism>
<evidence type="ECO:0000313" key="2">
    <source>
        <dbReference type="Proteomes" id="UP001345827"/>
    </source>
</evidence>
<evidence type="ECO:0000313" key="1">
    <source>
        <dbReference type="EMBL" id="KAK5543645.1"/>
    </source>
</evidence>
<name>A0AAV9QIS5_9PEZI</name>
<dbReference type="AlphaFoldDB" id="A0AAV9QIS5"/>
<dbReference type="EMBL" id="JAXLQG010000002">
    <property type="protein sequence ID" value="KAK5543645.1"/>
    <property type="molecule type" value="Genomic_DNA"/>
</dbReference>
<gene>
    <name evidence="1" type="ORF">LTR25_001259</name>
</gene>
<reference evidence="1 2" key="1">
    <citation type="submission" date="2023-06" db="EMBL/GenBank/DDBJ databases">
        <title>Black Yeasts Isolated from many extreme environments.</title>
        <authorList>
            <person name="Coleine C."/>
            <person name="Stajich J.E."/>
            <person name="Selbmann L."/>
        </authorList>
    </citation>
    <scope>NUCLEOTIDE SEQUENCE [LARGE SCALE GENOMIC DNA]</scope>
    <source>
        <strain evidence="1 2">CCFEE 5887</strain>
    </source>
</reference>
<keyword evidence="2" id="KW-1185">Reference proteome</keyword>